<dbReference type="GO" id="GO:0055085">
    <property type="term" value="P:transmembrane transport"/>
    <property type="evidence" value="ECO:0007669"/>
    <property type="project" value="TreeGrafter"/>
</dbReference>
<evidence type="ECO:0000313" key="9">
    <source>
        <dbReference type="EMBL" id="OGZ01987.1"/>
    </source>
</evidence>
<evidence type="ECO:0000256" key="5">
    <source>
        <dbReference type="ARBA" id="ARBA00022692"/>
    </source>
</evidence>
<evidence type="ECO:0000256" key="2">
    <source>
        <dbReference type="ARBA" id="ARBA00009773"/>
    </source>
</evidence>
<comment type="subcellular location">
    <subcellularLocation>
        <location evidence="1">Cell membrane</location>
        <topology evidence="1">Multi-pass membrane protein</topology>
    </subcellularLocation>
</comment>
<organism evidence="9 10">
    <name type="scientific">Candidatus Liptonbacteria bacterium RIFCSPLOWO2_01_FULL_53_13</name>
    <dbReference type="NCBI Taxonomy" id="1798651"/>
    <lineage>
        <taxon>Bacteria</taxon>
        <taxon>Candidatus Liptoniibacteriota</taxon>
    </lineage>
</organism>
<dbReference type="Pfam" id="PF01594">
    <property type="entry name" value="AI-2E_transport"/>
    <property type="match status" value="1"/>
</dbReference>
<proteinExistence type="inferred from homology"/>
<protein>
    <recommendedName>
        <fullName evidence="11">AI-2E family transporter</fullName>
    </recommendedName>
</protein>
<dbReference type="GO" id="GO:0005886">
    <property type="term" value="C:plasma membrane"/>
    <property type="evidence" value="ECO:0007669"/>
    <property type="project" value="UniProtKB-SubCell"/>
</dbReference>
<name>A0A1G2CL61_9BACT</name>
<evidence type="ECO:0000256" key="3">
    <source>
        <dbReference type="ARBA" id="ARBA00022448"/>
    </source>
</evidence>
<keyword evidence="5 8" id="KW-0812">Transmembrane</keyword>
<keyword evidence="4" id="KW-1003">Cell membrane</keyword>
<evidence type="ECO:0000256" key="4">
    <source>
        <dbReference type="ARBA" id="ARBA00022475"/>
    </source>
</evidence>
<evidence type="ECO:0000256" key="6">
    <source>
        <dbReference type="ARBA" id="ARBA00022989"/>
    </source>
</evidence>
<evidence type="ECO:0000256" key="8">
    <source>
        <dbReference type="SAM" id="Phobius"/>
    </source>
</evidence>
<feature type="transmembrane region" description="Helical" evidence="8">
    <location>
        <begin position="140"/>
        <end position="160"/>
    </location>
</feature>
<keyword evidence="7 8" id="KW-0472">Membrane</keyword>
<dbReference type="PANTHER" id="PTHR21716:SF53">
    <property type="entry name" value="PERMEASE PERM-RELATED"/>
    <property type="match status" value="1"/>
</dbReference>
<feature type="transmembrane region" description="Helical" evidence="8">
    <location>
        <begin position="12"/>
        <end position="28"/>
    </location>
</feature>
<reference evidence="9 10" key="1">
    <citation type="journal article" date="2016" name="Nat. Commun.">
        <title>Thousands of microbial genomes shed light on interconnected biogeochemical processes in an aquifer system.</title>
        <authorList>
            <person name="Anantharaman K."/>
            <person name="Brown C.T."/>
            <person name="Hug L.A."/>
            <person name="Sharon I."/>
            <person name="Castelle C.J."/>
            <person name="Probst A.J."/>
            <person name="Thomas B.C."/>
            <person name="Singh A."/>
            <person name="Wilkins M.J."/>
            <person name="Karaoz U."/>
            <person name="Brodie E.L."/>
            <person name="Williams K.H."/>
            <person name="Hubbard S.S."/>
            <person name="Banfield J.F."/>
        </authorList>
    </citation>
    <scope>NUCLEOTIDE SEQUENCE [LARGE SCALE GENOMIC DNA]</scope>
</reference>
<comment type="caution">
    <text evidence="9">The sequence shown here is derived from an EMBL/GenBank/DDBJ whole genome shotgun (WGS) entry which is preliminary data.</text>
</comment>
<feature type="transmembrane region" description="Helical" evidence="8">
    <location>
        <begin position="202"/>
        <end position="230"/>
    </location>
</feature>
<feature type="transmembrane region" description="Helical" evidence="8">
    <location>
        <begin position="65"/>
        <end position="83"/>
    </location>
</feature>
<dbReference type="InterPro" id="IPR002549">
    <property type="entry name" value="AI-2E-like"/>
</dbReference>
<feature type="transmembrane region" description="Helical" evidence="8">
    <location>
        <begin position="290"/>
        <end position="313"/>
    </location>
</feature>
<keyword evidence="3" id="KW-0813">Transport</keyword>
<accession>A0A1G2CL61</accession>
<evidence type="ECO:0008006" key="11">
    <source>
        <dbReference type="Google" id="ProtNLM"/>
    </source>
</evidence>
<dbReference type="PANTHER" id="PTHR21716">
    <property type="entry name" value="TRANSMEMBRANE PROTEIN"/>
    <property type="match status" value="1"/>
</dbReference>
<keyword evidence="6 8" id="KW-1133">Transmembrane helix</keyword>
<dbReference type="Proteomes" id="UP000178348">
    <property type="component" value="Unassembled WGS sequence"/>
</dbReference>
<evidence type="ECO:0000256" key="1">
    <source>
        <dbReference type="ARBA" id="ARBA00004651"/>
    </source>
</evidence>
<sequence length="342" mass="37375">MERRIYEISWVSLWRVLFFVAFASVMYLGLRILIALFLAVVISSGLEFIVNFFERRGIPRPLSVILIFLFAALAVILTVYAVIPRMLVEVNSVFSGIAKSTPATWWGPLVSIRATESFNSVITTISNRFFASTSSPFDTFSQVLGGFALAVSVIASAFYLSLSRDGVERFICAVFPLDYQENALRIYTRAIARIGRWFRTQILLSLIMGALVLVALLILGVKYAFLIALLTAFFEIVPYVGPIVSGSIAVLAALLTSPSLALYTLIVFLVIHQIENHILVPLLLGRNIGLHPVIVIIALLIGLEVGGFLGVLISVPAAVVIQEIAEGWAAGRRAPTESVSVV</sequence>
<dbReference type="AlphaFoldDB" id="A0A1G2CL61"/>
<feature type="transmembrane region" description="Helical" evidence="8">
    <location>
        <begin position="34"/>
        <end position="53"/>
    </location>
</feature>
<evidence type="ECO:0000256" key="7">
    <source>
        <dbReference type="ARBA" id="ARBA00023136"/>
    </source>
</evidence>
<dbReference type="EMBL" id="MHLB01000025">
    <property type="protein sequence ID" value="OGZ01987.1"/>
    <property type="molecule type" value="Genomic_DNA"/>
</dbReference>
<evidence type="ECO:0000313" key="10">
    <source>
        <dbReference type="Proteomes" id="UP000178348"/>
    </source>
</evidence>
<comment type="similarity">
    <text evidence="2">Belongs to the autoinducer-2 exporter (AI-2E) (TC 2.A.86) family.</text>
</comment>
<gene>
    <name evidence="9" type="ORF">A2946_00180</name>
</gene>